<dbReference type="SMART" id="SM00014">
    <property type="entry name" value="acidPPc"/>
    <property type="match status" value="1"/>
</dbReference>
<dbReference type="AlphaFoldDB" id="A0A4R6GH44"/>
<feature type="transmembrane region" description="Helical" evidence="7">
    <location>
        <begin position="176"/>
        <end position="197"/>
    </location>
</feature>
<evidence type="ECO:0000256" key="4">
    <source>
        <dbReference type="ARBA" id="ARBA00022801"/>
    </source>
</evidence>
<feature type="transmembrane region" description="Helical" evidence="7">
    <location>
        <begin position="36"/>
        <end position="56"/>
    </location>
</feature>
<dbReference type="Gene3D" id="1.20.144.10">
    <property type="entry name" value="Phosphatidic acid phosphatase type 2/haloperoxidase"/>
    <property type="match status" value="1"/>
</dbReference>
<proteinExistence type="predicted"/>
<evidence type="ECO:0000256" key="3">
    <source>
        <dbReference type="ARBA" id="ARBA00022692"/>
    </source>
</evidence>
<feature type="transmembrane region" description="Helical" evidence="7">
    <location>
        <begin position="109"/>
        <end position="130"/>
    </location>
</feature>
<reference evidence="9 10" key="1">
    <citation type="submission" date="2019-03" db="EMBL/GenBank/DDBJ databases">
        <title>Genomic Encyclopedia of Type Strains, Phase IV (KMG-IV): sequencing the most valuable type-strain genomes for metagenomic binning, comparative biology and taxonomic classification.</title>
        <authorList>
            <person name="Goeker M."/>
        </authorList>
    </citation>
    <scope>NUCLEOTIDE SEQUENCE [LARGE SCALE GENOMIC DNA]</scope>
    <source>
        <strain evidence="9 10">DSM 18555</strain>
    </source>
</reference>
<accession>A0A4R6GH44</accession>
<dbReference type="InterPro" id="IPR000326">
    <property type="entry name" value="PAP2/HPO"/>
</dbReference>
<name>A0A4R6GH44_9BURK</name>
<dbReference type="GO" id="GO:0005886">
    <property type="term" value="C:plasma membrane"/>
    <property type="evidence" value="ECO:0007669"/>
    <property type="project" value="UniProtKB-SubCell"/>
</dbReference>
<comment type="subcellular location">
    <subcellularLocation>
        <location evidence="1">Cell membrane</location>
        <topology evidence="1">Multi-pass membrane protein</topology>
    </subcellularLocation>
</comment>
<evidence type="ECO:0000313" key="10">
    <source>
        <dbReference type="Proteomes" id="UP000294737"/>
    </source>
</evidence>
<dbReference type="RefSeq" id="WP_133467265.1">
    <property type="nucleotide sequence ID" value="NZ_PTLZ01000001.1"/>
</dbReference>
<gene>
    <name evidence="9" type="ORF">EV677_0766</name>
</gene>
<evidence type="ECO:0000313" key="9">
    <source>
        <dbReference type="EMBL" id="TDN94223.1"/>
    </source>
</evidence>
<dbReference type="PANTHER" id="PTHR14969:SF62">
    <property type="entry name" value="DECAPRENYLPHOSPHORYL-5-PHOSPHORIBOSE PHOSPHATASE RV3807C-RELATED"/>
    <property type="match status" value="1"/>
</dbReference>
<feature type="transmembrane region" description="Helical" evidence="7">
    <location>
        <begin position="81"/>
        <end position="102"/>
    </location>
</feature>
<keyword evidence="10" id="KW-1185">Reference proteome</keyword>
<protein>
    <submittedName>
        <fullName evidence="9">Undecaprenyl-diphosphatase</fullName>
    </submittedName>
</protein>
<dbReference type="GO" id="GO:0016787">
    <property type="term" value="F:hydrolase activity"/>
    <property type="evidence" value="ECO:0007669"/>
    <property type="project" value="UniProtKB-KW"/>
</dbReference>
<sequence>MKNLARAEFPHSLIHRRDVSHNFWREYGLRLFNARYVWGILASLGVFFLLVALTNVNRPWSFESSILLYLHAYATSSLDRLAVLISASVAVASVAILVYLIYRRSWRVTAFLLASTAGVEVITRIAKVFFHHSRPQLWDVISHQTSFAFPSGHATQSMALVLALIVIFYSRPHRLVQILAGALFIIVVAFSRMYLGLHFPTDILAGWALAMAWVCMLALIFKKAEPALGMGRAI</sequence>
<dbReference type="OrthoDB" id="9780918at2"/>
<dbReference type="InterPro" id="IPR036938">
    <property type="entry name" value="PAP2/HPO_sf"/>
</dbReference>
<keyword evidence="5 7" id="KW-1133">Transmembrane helix</keyword>
<organism evidence="9 10">
    <name type="scientific">Herminiimonas fonticola</name>
    <dbReference type="NCBI Taxonomy" id="303380"/>
    <lineage>
        <taxon>Bacteria</taxon>
        <taxon>Pseudomonadati</taxon>
        <taxon>Pseudomonadota</taxon>
        <taxon>Betaproteobacteria</taxon>
        <taxon>Burkholderiales</taxon>
        <taxon>Oxalobacteraceae</taxon>
        <taxon>Herminiimonas</taxon>
    </lineage>
</organism>
<evidence type="ECO:0000256" key="5">
    <source>
        <dbReference type="ARBA" id="ARBA00022989"/>
    </source>
</evidence>
<evidence type="ECO:0000256" key="2">
    <source>
        <dbReference type="ARBA" id="ARBA00022475"/>
    </source>
</evidence>
<dbReference type="SUPFAM" id="SSF48317">
    <property type="entry name" value="Acid phosphatase/Vanadium-dependent haloperoxidase"/>
    <property type="match status" value="1"/>
</dbReference>
<keyword evidence="4" id="KW-0378">Hydrolase</keyword>
<dbReference type="EMBL" id="SNWF01000004">
    <property type="protein sequence ID" value="TDN94223.1"/>
    <property type="molecule type" value="Genomic_DNA"/>
</dbReference>
<keyword evidence="3 7" id="KW-0812">Transmembrane</keyword>
<dbReference type="Proteomes" id="UP000294737">
    <property type="component" value="Unassembled WGS sequence"/>
</dbReference>
<feature type="domain" description="Phosphatidic acid phosphatase type 2/haloperoxidase" evidence="8">
    <location>
        <begin position="109"/>
        <end position="218"/>
    </location>
</feature>
<dbReference type="Pfam" id="PF01569">
    <property type="entry name" value="PAP2"/>
    <property type="match status" value="1"/>
</dbReference>
<feature type="transmembrane region" description="Helical" evidence="7">
    <location>
        <begin position="150"/>
        <end position="169"/>
    </location>
</feature>
<comment type="caution">
    <text evidence="9">The sequence shown here is derived from an EMBL/GenBank/DDBJ whole genome shotgun (WGS) entry which is preliminary data.</text>
</comment>
<dbReference type="CDD" id="cd03392">
    <property type="entry name" value="PAP2_like_2"/>
    <property type="match status" value="1"/>
</dbReference>
<evidence type="ECO:0000259" key="8">
    <source>
        <dbReference type="SMART" id="SM00014"/>
    </source>
</evidence>
<evidence type="ECO:0000256" key="7">
    <source>
        <dbReference type="SAM" id="Phobius"/>
    </source>
</evidence>
<keyword evidence="2" id="KW-1003">Cell membrane</keyword>
<keyword evidence="6 7" id="KW-0472">Membrane</keyword>
<dbReference type="PANTHER" id="PTHR14969">
    <property type="entry name" value="SPHINGOSINE-1-PHOSPHATE PHOSPHOHYDROLASE"/>
    <property type="match status" value="1"/>
</dbReference>
<evidence type="ECO:0000256" key="6">
    <source>
        <dbReference type="ARBA" id="ARBA00023136"/>
    </source>
</evidence>
<feature type="transmembrane region" description="Helical" evidence="7">
    <location>
        <begin position="203"/>
        <end position="221"/>
    </location>
</feature>
<evidence type="ECO:0000256" key="1">
    <source>
        <dbReference type="ARBA" id="ARBA00004651"/>
    </source>
</evidence>